<dbReference type="Proteomes" id="UP001309299">
    <property type="component" value="Unassembled WGS sequence"/>
</dbReference>
<keyword evidence="1" id="KW-0812">Transmembrane</keyword>
<organism evidence="2 3">
    <name type="scientific">Cutibacterium avidum</name>
    <dbReference type="NCBI Taxonomy" id="33010"/>
    <lineage>
        <taxon>Bacteria</taxon>
        <taxon>Bacillati</taxon>
        <taxon>Actinomycetota</taxon>
        <taxon>Actinomycetes</taxon>
        <taxon>Propionibacteriales</taxon>
        <taxon>Propionibacteriaceae</taxon>
        <taxon>Cutibacterium</taxon>
    </lineage>
</organism>
<name>A0AB35XQ31_9ACTN</name>
<evidence type="ECO:0008006" key="4">
    <source>
        <dbReference type="Google" id="ProtNLM"/>
    </source>
</evidence>
<dbReference type="EMBL" id="JBAKUA010000017">
    <property type="protein sequence ID" value="MEH1547384.1"/>
    <property type="molecule type" value="Genomic_DNA"/>
</dbReference>
<keyword evidence="1" id="KW-1133">Transmembrane helix</keyword>
<accession>A0AB35XQ31</accession>
<evidence type="ECO:0000313" key="3">
    <source>
        <dbReference type="Proteomes" id="UP001309299"/>
    </source>
</evidence>
<comment type="caution">
    <text evidence="2">The sequence shown here is derived from an EMBL/GenBank/DDBJ whole genome shotgun (WGS) entry which is preliminary data.</text>
</comment>
<sequence length="226" mass="24662">MTKTSSADSRGATAHPRRKAKGFGVRGALLFLLIGLLLGGGVIIWGSHQSWPGFGDIVGTSEKTTDRRVVTSMELKGDVVLLSMRMEGLLQKDQASTLGGHEIWGTTKTQFIQYGYDAQLGVDGQAVRIKREDPTHVKVTVPPFKFIGHSNEEFKKAAEDNGALSFVTADIDTANAITEVLNPATEQQHIKKNDKALKAQCEKFYRGIAEGIDPNIKVEFVYKDAS</sequence>
<gene>
    <name evidence="2" type="ORF">V7F78_10280</name>
</gene>
<proteinExistence type="predicted"/>
<dbReference type="AlphaFoldDB" id="A0AB35XQ31"/>
<evidence type="ECO:0000313" key="2">
    <source>
        <dbReference type="EMBL" id="MEH1547384.1"/>
    </source>
</evidence>
<keyword evidence="1" id="KW-0472">Membrane</keyword>
<protein>
    <recommendedName>
        <fullName evidence="4">DUF4230 domain-containing protein</fullName>
    </recommendedName>
</protein>
<evidence type="ECO:0000256" key="1">
    <source>
        <dbReference type="SAM" id="Phobius"/>
    </source>
</evidence>
<dbReference type="RefSeq" id="WP_334353457.1">
    <property type="nucleotide sequence ID" value="NZ_JBAKUA010000017.1"/>
</dbReference>
<feature type="transmembrane region" description="Helical" evidence="1">
    <location>
        <begin position="27"/>
        <end position="46"/>
    </location>
</feature>
<reference evidence="2" key="1">
    <citation type="submission" date="2024-02" db="EMBL/GenBank/DDBJ databases">
        <title>Bacterial skin colonization with Propionibacterium avidum as a risk factor for Periprosthetic Joint Infections - a single-center prospective study.</title>
        <authorList>
            <person name="Achermann Y."/>
        </authorList>
    </citation>
    <scope>NUCLEOTIDE SEQUENCE</scope>
    <source>
        <strain evidence="2">PAVI-2017310195</strain>
    </source>
</reference>